<dbReference type="GO" id="GO:0032259">
    <property type="term" value="P:methylation"/>
    <property type="evidence" value="ECO:0007669"/>
    <property type="project" value="UniProtKB-KW"/>
</dbReference>
<keyword evidence="1 5" id="KW-0489">Methyltransferase</keyword>
<feature type="domain" description="Release factor glutamine methyltransferase N-terminal" evidence="7">
    <location>
        <begin position="18"/>
        <end position="81"/>
    </location>
</feature>
<dbReference type="EC" id="2.1.1.297" evidence="5"/>
<evidence type="ECO:0000256" key="2">
    <source>
        <dbReference type="ARBA" id="ARBA00022679"/>
    </source>
</evidence>
<dbReference type="InterPro" id="IPR050320">
    <property type="entry name" value="N5-glutamine_MTase"/>
</dbReference>
<evidence type="ECO:0000256" key="4">
    <source>
        <dbReference type="ARBA" id="ARBA00048391"/>
    </source>
</evidence>
<dbReference type="FunFam" id="3.40.50.150:FF:000053">
    <property type="entry name" value="Release factor glutamine methyltransferase"/>
    <property type="match status" value="1"/>
</dbReference>
<proteinExistence type="inferred from homology"/>
<evidence type="ECO:0000259" key="7">
    <source>
        <dbReference type="Pfam" id="PF17827"/>
    </source>
</evidence>
<dbReference type="InterPro" id="IPR004556">
    <property type="entry name" value="HemK-like"/>
</dbReference>
<dbReference type="InterPro" id="IPR040758">
    <property type="entry name" value="PrmC_N"/>
</dbReference>
<feature type="binding site" evidence="5">
    <location>
        <position position="148"/>
    </location>
    <ligand>
        <name>S-adenosyl-L-methionine</name>
        <dbReference type="ChEBI" id="CHEBI:59789"/>
    </ligand>
</feature>
<feature type="binding site" evidence="5">
    <location>
        <position position="191"/>
    </location>
    <ligand>
        <name>S-adenosyl-L-methionine</name>
        <dbReference type="ChEBI" id="CHEBI:59789"/>
    </ligand>
</feature>
<dbReference type="NCBIfam" id="TIGR03534">
    <property type="entry name" value="RF_mod_PrmC"/>
    <property type="match status" value="1"/>
</dbReference>
<dbReference type="Gene3D" id="1.10.8.10">
    <property type="entry name" value="DNA helicase RuvA subunit, C-terminal domain"/>
    <property type="match status" value="1"/>
</dbReference>
<dbReference type="SUPFAM" id="SSF53335">
    <property type="entry name" value="S-adenosyl-L-methionine-dependent methyltransferases"/>
    <property type="match status" value="1"/>
</dbReference>
<comment type="similarity">
    <text evidence="5">Belongs to the protein N5-glutamine methyltransferase family. PrmC subfamily.</text>
</comment>
<dbReference type="Pfam" id="PF17827">
    <property type="entry name" value="PrmC_N"/>
    <property type="match status" value="1"/>
</dbReference>
<evidence type="ECO:0000256" key="1">
    <source>
        <dbReference type="ARBA" id="ARBA00022603"/>
    </source>
</evidence>
<dbReference type="Proteomes" id="UP000260351">
    <property type="component" value="Unassembled WGS sequence"/>
</dbReference>
<accession>A0A3E1K9I4</accession>
<evidence type="ECO:0000259" key="6">
    <source>
        <dbReference type="Pfam" id="PF05175"/>
    </source>
</evidence>
<dbReference type="InterPro" id="IPR019874">
    <property type="entry name" value="RF_methyltr_PrmC"/>
</dbReference>
<reference evidence="8 9" key="1">
    <citation type="submission" date="2018-08" db="EMBL/GenBank/DDBJ databases">
        <title>Wenzhouxiangella salilacus sp. nov., a novel bacterium isolated from a saline lake in Xinjiang Province, China.</title>
        <authorList>
            <person name="Han S."/>
        </authorList>
    </citation>
    <scope>NUCLEOTIDE SEQUENCE [LARGE SCALE GENOMIC DNA]</scope>
    <source>
        <strain evidence="8 9">XDB06</strain>
    </source>
</reference>
<feature type="binding site" evidence="5">
    <location>
        <begin position="125"/>
        <end position="129"/>
    </location>
    <ligand>
        <name>S-adenosyl-L-methionine</name>
        <dbReference type="ChEBI" id="CHEBI:59789"/>
    </ligand>
</feature>
<evidence type="ECO:0000256" key="5">
    <source>
        <dbReference type="HAMAP-Rule" id="MF_02126"/>
    </source>
</evidence>
<dbReference type="PANTHER" id="PTHR18895">
    <property type="entry name" value="HEMK METHYLTRANSFERASE"/>
    <property type="match status" value="1"/>
</dbReference>
<dbReference type="PROSITE" id="PS00092">
    <property type="entry name" value="N6_MTASE"/>
    <property type="match status" value="1"/>
</dbReference>
<dbReference type="NCBIfam" id="TIGR00536">
    <property type="entry name" value="hemK_fam"/>
    <property type="match status" value="1"/>
</dbReference>
<dbReference type="RefSeq" id="WP_116650341.1">
    <property type="nucleotide sequence ID" value="NZ_QUZK01000030.1"/>
</dbReference>
<comment type="function">
    <text evidence="5">Methylates the class 1 translation termination release factors RF1/PrfA and RF2/PrfB on the glutamine residue of the universally conserved GGQ motif.</text>
</comment>
<keyword evidence="3 5" id="KW-0949">S-adenosyl-L-methionine</keyword>
<dbReference type="InterPro" id="IPR002052">
    <property type="entry name" value="DNA_methylase_N6_adenine_CS"/>
</dbReference>
<name>A0A3E1K9I4_9GAMM</name>
<dbReference type="Pfam" id="PF05175">
    <property type="entry name" value="MTS"/>
    <property type="match status" value="1"/>
</dbReference>
<organism evidence="8 9">
    <name type="scientific">Wenzhouxiangella sediminis</name>
    <dbReference type="NCBI Taxonomy" id="1792836"/>
    <lineage>
        <taxon>Bacteria</taxon>
        <taxon>Pseudomonadati</taxon>
        <taxon>Pseudomonadota</taxon>
        <taxon>Gammaproteobacteria</taxon>
        <taxon>Chromatiales</taxon>
        <taxon>Wenzhouxiangellaceae</taxon>
        <taxon>Wenzhouxiangella</taxon>
    </lineage>
</organism>
<evidence type="ECO:0000256" key="3">
    <source>
        <dbReference type="ARBA" id="ARBA00022691"/>
    </source>
</evidence>
<dbReference type="AlphaFoldDB" id="A0A3E1K9I4"/>
<feature type="binding site" evidence="5">
    <location>
        <begin position="191"/>
        <end position="194"/>
    </location>
    <ligand>
        <name>substrate</name>
    </ligand>
</feature>
<dbReference type="GO" id="GO:0003676">
    <property type="term" value="F:nucleic acid binding"/>
    <property type="evidence" value="ECO:0007669"/>
    <property type="project" value="InterPro"/>
</dbReference>
<dbReference type="GO" id="GO:0102559">
    <property type="term" value="F:peptide chain release factor N(5)-glutamine methyltransferase activity"/>
    <property type="evidence" value="ECO:0007669"/>
    <property type="project" value="UniProtKB-EC"/>
</dbReference>
<evidence type="ECO:0000313" key="9">
    <source>
        <dbReference type="Proteomes" id="UP000260351"/>
    </source>
</evidence>
<dbReference type="OrthoDB" id="9800643at2"/>
<comment type="catalytic activity">
    <reaction evidence="4 5">
        <text>L-glutaminyl-[peptide chain release factor] + S-adenosyl-L-methionine = N(5)-methyl-L-glutaminyl-[peptide chain release factor] + S-adenosyl-L-homocysteine + H(+)</text>
        <dbReference type="Rhea" id="RHEA:42896"/>
        <dbReference type="Rhea" id="RHEA-COMP:10271"/>
        <dbReference type="Rhea" id="RHEA-COMP:10272"/>
        <dbReference type="ChEBI" id="CHEBI:15378"/>
        <dbReference type="ChEBI" id="CHEBI:30011"/>
        <dbReference type="ChEBI" id="CHEBI:57856"/>
        <dbReference type="ChEBI" id="CHEBI:59789"/>
        <dbReference type="ChEBI" id="CHEBI:61891"/>
        <dbReference type="EC" id="2.1.1.297"/>
    </reaction>
</comment>
<protein>
    <recommendedName>
        <fullName evidence="5">Release factor glutamine methyltransferase</fullName>
        <shortName evidence="5">RF MTase</shortName>
        <ecNumber evidence="5">2.1.1.297</ecNumber>
    </recommendedName>
    <alternativeName>
        <fullName evidence="5">N5-glutamine methyltransferase PrmC</fullName>
    </alternativeName>
    <alternativeName>
        <fullName evidence="5">Protein-(glutamine-N5) MTase PrmC</fullName>
    </alternativeName>
    <alternativeName>
        <fullName evidence="5">Protein-glutamine N-methyltransferase PrmC</fullName>
    </alternativeName>
</protein>
<comment type="caution">
    <text evidence="5">Lacks conserved residue(s) required for the propagation of feature annotation.</text>
</comment>
<dbReference type="InterPro" id="IPR007848">
    <property type="entry name" value="Small_mtfrase_dom"/>
</dbReference>
<dbReference type="CDD" id="cd02440">
    <property type="entry name" value="AdoMet_MTases"/>
    <property type="match status" value="1"/>
</dbReference>
<dbReference type="PANTHER" id="PTHR18895:SF74">
    <property type="entry name" value="MTRF1L RELEASE FACTOR GLUTAMINE METHYLTRANSFERASE"/>
    <property type="match status" value="1"/>
</dbReference>
<dbReference type="HAMAP" id="MF_02126">
    <property type="entry name" value="RF_methyltr_PrmC"/>
    <property type="match status" value="1"/>
</dbReference>
<evidence type="ECO:0000313" key="8">
    <source>
        <dbReference type="EMBL" id="RFF30843.1"/>
    </source>
</evidence>
<gene>
    <name evidence="5 8" type="primary">prmC</name>
    <name evidence="8" type="ORF">DZC52_06605</name>
</gene>
<dbReference type="EMBL" id="QUZK01000030">
    <property type="protein sequence ID" value="RFF30843.1"/>
    <property type="molecule type" value="Genomic_DNA"/>
</dbReference>
<comment type="caution">
    <text evidence="8">The sequence shown here is derived from an EMBL/GenBank/DDBJ whole genome shotgun (WGS) entry which is preliminary data.</text>
</comment>
<keyword evidence="9" id="KW-1185">Reference proteome</keyword>
<feature type="domain" description="Methyltransferase small" evidence="6">
    <location>
        <begin position="113"/>
        <end position="198"/>
    </location>
</feature>
<sequence>MQSTTNKDDNSPKSLRQALSRARRLLGDRLEADLLACHALGRERSWLYAHDGDPIDNGTLTRLDELIAQRLDGRPIAQICGLREFYGRDFGVNEHVLIPRPETELLVDVALSLELPDNARVCDVGMGSGCIALTLAAERPGWRITGIDRSVEALTAAAANRDRLGLQRVELLPGDLLAPVAERRFELIVSNPPYIAEDDPHLRHGDLRFEPIEALAAGPDGFEVIRRLVPASLDQLETGGWLLIEHGYDQATAVRALFEAAGFSSVSSRRDLAGIERVTLGKKPDPAP</sequence>
<keyword evidence="2 5" id="KW-0808">Transferase</keyword>
<dbReference type="InterPro" id="IPR029063">
    <property type="entry name" value="SAM-dependent_MTases_sf"/>
</dbReference>
<dbReference type="Gene3D" id="3.40.50.150">
    <property type="entry name" value="Vaccinia Virus protein VP39"/>
    <property type="match status" value="1"/>
</dbReference>